<keyword evidence="4 6" id="KW-0472">Membrane</keyword>
<feature type="transmembrane region" description="Helical" evidence="6">
    <location>
        <begin position="64"/>
        <end position="87"/>
    </location>
</feature>
<evidence type="ECO:0000256" key="4">
    <source>
        <dbReference type="ARBA" id="ARBA00023136"/>
    </source>
</evidence>
<evidence type="ECO:0000256" key="1">
    <source>
        <dbReference type="ARBA" id="ARBA00004141"/>
    </source>
</evidence>
<dbReference type="Gene3D" id="1.20.1080.10">
    <property type="entry name" value="Glycerol uptake facilitator protein"/>
    <property type="match status" value="1"/>
</dbReference>
<feature type="transmembrane region" description="Helical" evidence="6">
    <location>
        <begin position="180"/>
        <end position="200"/>
    </location>
</feature>
<evidence type="ECO:0000256" key="2">
    <source>
        <dbReference type="ARBA" id="ARBA00022692"/>
    </source>
</evidence>
<dbReference type="GO" id="GO:0005886">
    <property type="term" value="C:plasma membrane"/>
    <property type="evidence" value="ECO:0007669"/>
    <property type="project" value="TreeGrafter"/>
</dbReference>
<evidence type="ECO:0008006" key="9">
    <source>
        <dbReference type="Google" id="ProtNLM"/>
    </source>
</evidence>
<protein>
    <recommendedName>
        <fullName evidence="9">Formate/nitrite transporter</fullName>
    </recommendedName>
</protein>
<evidence type="ECO:0000256" key="5">
    <source>
        <dbReference type="ARBA" id="ARBA00049660"/>
    </source>
</evidence>
<dbReference type="AlphaFoldDB" id="A0A810QDQ0"/>
<evidence type="ECO:0000256" key="6">
    <source>
        <dbReference type="SAM" id="Phobius"/>
    </source>
</evidence>
<feature type="transmembrane region" description="Helical" evidence="6">
    <location>
        <begin position="147"/>
        <end position="168"/>
    </location>
</feature>
<dbReference type="RefSeq" id="WP_213542361.1">
    <property type="nucleotide sequence ID" value="NZ_AP023420.1"/>
</dbReference>
<keyword evidence="8" id="KW-1185">Reference proteome</keyword>
<evidence type="ECO:0000256" key="3">
    <source>
        <dbReference type="ARBA" id="ARBA00022989"/>
    </source>
</evidence>
<comment type="subcellular location">
    <subcellularLocation>
        <location evidence="1">Membrane</location>
        <topology evidence="1">Multi-pass membrane protein</topology>
    </subcellularLocation>
</comment>
<dbReference type="Pfam" id="PF01226">
    <property type="entry name" value="Form_Nir_trans"/>
    <property type="match status" value="1"/>
</dbReference>
<dbReference type="EMBL" id="AP023420">
    <property type="protein sequence ID" value="BCK82703.1"/>
    <property type="molecule type" value="Genomic_DNA"/>
</dbReference>
<dbReference type="GO" id="GO:0015499">
    <property type="term" value="F:formate transmembrane transporter activity"/>
    <property type="evidence" value="ECO:0007669"/>
    <property type="project" value="TreeGrafter"/>
</dbReference>
<evidence type="ECO:0000313" key="7">
    <source>
        <dbReference type="EMBL" id="BCK82703.1"/>
    </source>
</evidence>
<sequence>MRVVKLFLSALLAGICIGLGGTVFLSLDNKVLGALFFTVGLFTICTMGMHLFTGKVCYVFEKDAAYALDLIPIWVGNLAGTGLLALAERSTRIAPAIVEKAAGLCETKLGDSLGSIFLLAIFCNLLIYIAVEGFNRNSHELGKYLSLFFGVMVFILCGFEHCVANMYYFSVAGMWSGKTLLYLLVMTLGNAVGGVVFPVIRRVITTEAK</sequence>
<dbReference type="InterPro" id="IPR023271">
    <property type="entry name" value="Aquaporin-like"/>
</dbReference>
<dbReference type="PANTHER" id="PTHR30520">
    <property type="entry name" value="FORMATE TRANSPORTER-RELATED"/>
    <property type="match status" value="1"/>
</dbReference>
<dbReference type="InterPro" id="IPR000292">
    <property type="entry name" value="For/NO2_transpt"/>
</dbReference>
<keyword evidence="2 6" id="KW-0812">Transmembrane</keyword>
<reference evidence="7" key="1">
    <citation type="submission" date="2020-09" db="EMBL/GenBank/DDBJ databases">
        <title>New species isolated from human feces.</title>
        <authorList>
            <person name="Kitahara M."/>
            <person name="Shigeno Y."/>
            <person name="Shime M."/>
            <person name="Matsumoto Y."/>
            <person name="Nakamura S."/>
            <person name="Motooka D."/>
            <person name="Fukuoka S."/>
            <person name="Nishikawa H."/>
            <person name="Benno Y."/>
        </authorList>
    </citation>
    <scope>NUCLEOTIDE SEQUENCE</scope>
    <source>
        <strain evidence="7">MM59</strain>
    </source>
</reference>
<feature type="transmembrane region" description="Helical" evidence="6">
    <location>
        <begin position="31"/>
        <end position="52"/>
    </location>
</feature>
<organism evidence="7 8">
    <name type="scientific">Pusillibacter faecalis</name>
    <dbReference type="NCBI Taxonomy" id="2714358"/>
    <lineage>
        <taxon>Bacteria</taxon>
        <taxon>Bacillati</taxon>
        <taxon>Bacillota</taxon>
        <taxon>Clostridia</taxon>
        <taxon>Eubacteriales</taxon>
        <taxon>Oscillospiraceae</taxon>
        <taxon>Pusillibacter</taxon>
    </lineage>
</organism>
<dbReference type="KEGG" id="pfaa:MM59RIKEN_00220"/>
<feature type="transmembrane region" description="Helical" evidence="6">
    <location>
        <begin position="116"/>
        <end position="135"/>
    </location>
</feature>
<comment type="similarity">
    <text evidence="5">Belongs to the FNT transporter (TC 1.A.16) family.</text>
</comment>
<dbReference type="Proteomes" id="UP000679848">
    <property type="component" value="Chromosome"/>
</dbReference>
<dbReference type="PANTHER" id="PTHR30520:SF6">
    <property type="entry name" value="FORMATE_NITRATE FAMILY TRANSPORTER (EUROFUNG)"/>
    <property type="match status" value="1"/>
</dbReference>
<evidence type="ECO:0000313" key="8">
    <source>
        <dbReference type="Proteomes" id="UP000679848"/>
    </source>
</evidence>
<proteinExistence type="inferred from homology"/>
<gene>
    <name evidence="7" type="ORF">MM59RIKEN_00220</name>
</gene>
<keyword evidence="3 6" id="KW-1133">Transmembrane helix</keyword>
<accession>A0A810QDQ0</accession>
<name>A0A810QDQ0_9FIRM</name>